<organism evidence="1 2">
    <name type="scientific">Austropuccinia psidii MF-1</name>
    <dbReference type="NCBI Taxonomy" id="1389203"/>
    <lineage>
        <taxon>Eukaryota</taxon>
        <taxon>Fungi</taxon>
        <taxon>Dikarya</taxon>
        <taxon>Basidiomycota</taxon>
        <taxon>Pucciniomycotina</taxon>
        <taxon>Pucciniomycetes</taxon>
        <taxon>Pucciniales</taxon>
        <taxon>Sphaerophragmiaceae</taxon>
        <taxon>Austropuccinia</taxon>
    </lineage>
</organism>
<proteinExistence type="predicted"/>
<name>A0A9Q3PJE6_9BASI</name>
<evidence type="ECO:0000313" key="2">
    <source>
        <dbReference type="Proteomes" id="UP000765509"/>
    </source>
</evidence>
<protein>
    <submittedName>
        <fullName evidence="1">Uncharacterized protein</fullName>
    </submittedName>
</protein>
<evidence type="ECO:0000313" key="1">
    <source>
        <dbReference type="EMBL" id="MBW0563914.1"/>
    </source>
</evidence>
<comment type="caution">
    <text evidence="1">The sequence shown here is derived from an EMBL/GenBank/DDBJ whole genome shotgun (WGS) entry which is preliminary data.</text>
</comment>
<dbReference type="OrthoDB" id="2506005at2759"/>
<dbReference type="EMBL" id="AVOT02075002">
    <property type="protein sequence ID" value="MBW0563914.1"/>
    <property type="molecule type" value="Genomic_DNA"/>
</dbReference>
<gene>
    <name evidence="1" type="ORF">O181_103629</name>
</gene>
<keyword evidence="2" id="KW-1185">Reference proteome</keyword>
<accession>A0A9Q3PJE6</accession>
<sequence>MNWVCISYKGNLDEFMKKCQQSLIEISSVNIKIPPDVLSYMILGKLCDHTSLYHISDSLAMSTEATENPSNTLNRLQNYARHLEAKQKAHKDEQQSTALISSSSNHPSRLVYYCANGVHNPLNTTHKPNRCYVEFPHLRPQKKNEKDE</sequence>
<reference evidence="1" key="1">
    <citation type="submission" date="2021-03" db="EMBL/GenBank/DDBJ databases">
        <title>Draft genome sequence of rust myrtle Austropuccinia psidii MF-1, a brazilian biotype.</title>
        <authorList>
            <person name="Quecine M.C."/>
            <person name="Pachon D.M.R."/>
            <person name="Bonatelli M.L."/>
            <person name="Correr F.H."/>
            <person name="Franceschini L.M."/>
            <person name="Leite T.F."/>
            <person name="Margarido G.R.A."/>
            <person name="Almeida C.A."/>
            <person name="Ferrarezi J.A."/>
            <person name="Labate C.A."/>
        </authorList>
    </citation>
    <scope>NUCLEOTIDE SEQUENCE</scope>
    <source>
        <strain evidence="1">MF-1</strain>
    </source>
</reference>
<dbReference type="AlphaFoldDB" id="A0A9Q3PJE6"/>
<dbReference type="Proteomes" id="UP000765509">
    <property type="component" value="Unassembled WGS sequence"/>
</dbReference>